<dbReference type="AlphaFoldDB" id="A0A1S3K6C8"/>
<organism evidence="1 2">
    <name type="scientific">Lingula anatina</name>
    <name type="common">Brachiopod</name>
    <name type="synonym">Lingula unguis</name>
    <dbReference type="NCBI Taxonomy" id="7574"/>
    <lineage>
        <taxon>Eukaryota</taxon>
        <taxon>Metazoa</taxon>
        <taxon>Spiralia</taxon>
        <taxon>Lophotrochozoa</taxon>
        <taxon>Brachiopoda</taxon>
        <taxon>Linguliformea</taxon>
        <taxon>Lingulata</taxon>
        <taxon>Lingulida</taxon>
        <taxon>Linguloidea</taxon>
        <taxon>Lingulidae</taxon>
        <taxon>Lingula</taxon>
    </lineage>
</organism>
<proteinExistence type="predicted"/>
<protein>
    <submittedName>
        <fullName evidence="2">Uncharacterized protein LOC106179202</fullName>
    </submittedName>
</protein>
<dbReference type="InterPro" id="IPR005312">
    <property type="entry name" value="DUF1759"/>
</dbReference>
<dbReference type="Pfam" id="PF03564">
    <property type="entry name" value="DUF1759"/>
    <property type="match status" value="1"/>
</dbReference>
<dbReference type="Proteomes" id="UP000085678">
    <property type="component" value="Unplaced"/>
</dbReference>
<dbReference type="RefSeq" id="XP_013418188.1">
    <property type="nucleotide sequence ID" value="XM_013562734.1"/>
</dbReference>
<dbReference type="InParanoid" id="A0A1S3K6C8"/>
<dbReference type="OrthoDB" id="6283219at2759"/>
<name>A0A1S3K6C8_LINAN</name>
<dbReference type="KEGG" id="lak:106179202"/>
<dbReference type="PANTHER" id="PTHR47331">
    <property type="entry name" value="PHD-TYPE DOMAIN-CONTAINING PROTEIN"/>
    <property type="match status" value="1"/>
</dbReference>
<dbReference type="GeneID" id="106179202"/>
<evidence type="ECO:0000313" key="1">
    <source>
        <dbReference type="Proteomes" id="UP000085678"/>
    </source>
</evidence>
<sequence length="281" mass="31601">MSESKDQEIEKLRLARRARKGAVTRVIGVIERAIAADEPKTVDANVSKLKEVFTSFENCHDAYHSLLETDSDIETSEAWFSQVQDSYIRGIGAGVTYMKSLKPESESEQLSEQKLINLLSLPKAEIDTFSGNPSDFYSFCAVFDETIDSKIDDKNVKLTRLLQYTSGAAKDAIKNCVLIGESGYDKAREILKARFGNDHLVAQRIINDLKSGKNVNTPDELQKLADDLQVASVTLEKLDMLSEVENQKTILDIVKRCRVKIVDKWRHKVNLTLQFDPLRSG</sequence>
<gene>
    <name evidence="2" type="primary">LOC106179202</name>
</gene>
<reference evidence="2" key="1">
    <citation type="submission" date="2025-08" db="UniProtKB">
        <authorList>
            <consortium name="RefSeq"/>
        </authorList>
    </citation>
    <scope>IDENTIFICATION</scope>
    <source>
        <tissue evidence="2">Gonads</tissue>
    </source>
</reference>
<keyword evidence="1" id="KW-1185">Reference proteome</keyword>
<evidence type="ECO:0000313" key="2">
    <source>
        <dbReference type="RefSeq" id="XP_013418188.1"/>
    </source>
</evidence>
<accession>A0A1S3K6C8</accession>